<dbReference type="RefSeq" id="WP_247415384.1">
    <property type="nucleotide sequence ID" value="NZ_JALLGW010000001.1"/>
</dbReference>
<keyword evidence="6" id="KW-0963">Cytoplasm</keyword>
<evidence type="ECO:0000256" key="9">
    <source>
        <dbReference type="ARBA" id="ARBA00022759"/>
    </source>
</evidence>
<comment type="caution">
    <text evidence="15">The sequence shown here is derived from an EMBL/GenBank/DDBJ whole genome shotgun (WGS) entry which is preliminary data.</text>
</comment>
<keyword evidence="16" id="KW-1185">Reference proteome</keyword>
<comment type="cofactor">
    <cofactor evidence="12">
        <name>Mn(2+)</name>
        <dbReference type="ChEBI" id="CHEBI:29035"/>
    </cofactor>
    <cofactor evidence="12">
        <name>Mg(2+)</name>
        <dbReference type="ChEBI" id="CHEBI:18420"/>
    </cofactor>
    <text evidence="12">Manganese or magnesium. Binds 1 divalent metal ion per monomer in the absence of substrate. May bind a second metal ion after substrate binding.</text>
</comment>
<dbReference type="Pfam" id="PF01351">
    <property type="entry name" value="RNase_HII"/>
    <property type="match status" value="1"/>
</dbReference>
<dbReference type="CDD" id="cd07180">
    <property type="entry name" value="RNase_HII_archaea_like"/>
    <property type="match status" value="1"/>
</dbReference>
<keyword evidence="7 12" id="KW-0540">Nuclease</keyword>
<comment type="similarity">
    <text evidence="5 13">Belongs to the RNase HII family.</text>
</comment>
<dbReference type="GO" id="GO:0005737">
    <property type="term" value="C:cytoplasm"/>
    <property type="evidence" value="ECO:0007669"/>
    <property type="project" value="UniProtKB-SubCell"/>
</dbReference>
<sequence>MEFGVDEAGKGPVLGPMVAACVAAPSDALPDDVDDSKRVAPTRREAIAATLREDPRVRVGVATIDPERIDGEEDMNTLTVVAHAAAIDDAGATGAGLADACDVDAARFARRVAGRVEADVDLRAEHGADESSALVGAASIVAKVERDAALADVADRLGEVGSGYPSDRTTRAFLREYVREHGSLPSCARASWKTSRDVLASAEQSNLDAF</sequence>
<dbReference type="Gene3D" id="1.10.10.460">
    <property type="entry name" value="Ribonuclease hii. Domain 2"/>
    <property type="match status" value="1"/>
</dbReference>
<gene>
    <name evidence="15" type="primary">rnhB</name>
    <name evidence="15" type="ORF">ACFPYI_13040</name>
</gene>
<dbReference type="EC" id="3.1.26.4" evidence="13"/>
<dbReference type="FunFam" id="1.10.10.460:FF:000001">
    <property type="entry name" value="Ribonuclease"/>
    <property type="match status" value="1"/>
</dbReference>
<dbReference type="GO" id="GO:0006401">
    <property type="term" value="P:RNA catabolic process"/>
    <property type="evidence" value="ECO:0007669"/>
    <property type="project" value="UniProtKB-UniRule"/>
</dbReference>
<dbReference type="Proteomes" id="UP001596099">
    <property type="component" value="Unassembled WGS sequence"/>
</dbReference>
<dbReference type="InterPro" id="IPR024567">
    <property type="entry name" value="RNase_HII/HIII_dom"/>
</dbReference>
<dbReference type="InterPro" id="IPR001352">
    <property type="entry name" value="RNase_HII/HIII"/>
</dbReference>
<feature type="domain" description="RNase H type-2" evidence="14">
    <location>
        <begin position="1"/>
        <end position="204"/>
    </location>
</feature>
<evidence type="ECO:0000256" key="7">
    <source>
        <dbReference type="ARBA" id="ARBA00022722"/>
    </source>
</evidence>
<evidence type="ECO:0000256" key="6">
    <source>
        <dbReference type="ARBA" id="ARBA00022490"/>
    </source>
</evidence>
<dbReference type="PANTHER" id="PTHR10954">
    <property type="entry name" value="RIBONUCLEASE H2 SUBUNIT A"/>
    <property type="match status" value="1"/>
</dbReference>
<comment type="catalytic activity">
    <reaction evidence="1 12 13">
        <text>Endonucleolytic cleavage to 5'-phosphomonoester.</text>
        <dbReference type="EC" id="3.1.26.4"/>
    </reaction>
</comment>
<evidence type="ECO:0000256" key="13">
    <source>
        <dbReference type="RuleBase" id="RU003515"/>
    </source>
</evidence>
<evidence type="ECO:0000256" key="1">
    <source>
        <dbReference type="ARBA" id="ARBA00000077"/>
    </source>
</evidence>
<feature type="binding site" evidence="12">
    <location>
        <position position="7"/>
    </location>
    <ligand>
        <name>a divalent metal cation</name>
        <dbReference type="ChEBI" id="CHEBI:60240"/>
    </ligand>
</feature>
<keyword evidence="10 12" id="KW-0378">Hydrolase</keyword>
<evidence type="ECO:0000256" key="2">
    <source>
        <dbReference type="ARBA" id="ARBA00001946"/>
    </source>
</evidence>
<evidence type="ECO:0000256" key="3">
    <source>
        <dbReference type="ARBA" id="ARBA00004065"/>
    </source>
</evidence>
<dbReference type="InterPro" id="IPR023160">
    <property type="entry name" value="RNase_HII_hlx-loop-hlx_cap_dom"/>
</dbReference>
<dbReference type="GO" id="GO:0046872">
    <property type="term" value="F:metal ion binding"/>
    <property type="evidence" value="ECO:0007669"/>
    <property type="project" value="UniProtKB-KW"/>
</dbReference>
<protein>
    <recommendedName>
        <fullName evidence="13">Ribonuclease</fullName>
        <ecNumber evidence="13">3.1.26.4</ecNumber>
    </recommendedName>
</protein>
<evidence type="ECO:0000256" key="4">
    <source>
        <dbReference type="ARBA" id="ARBA00004496"/>
    </source>
</evidence>
<dbReference type="AlphaFoldDB" id="A0ABD5RP00"/>
<dbReference type="GO" id="GO:0004523">
    <property type="term" value="F:RNA-DNA hybrid ribonuclease activity"/>
    <property type="evidence" value="ECO:0007669"/>
    <property type="project" value="UniProtKB-UniRule"/>
</dbReference>
<dbReference type="InterPro" id="IPR036397">
    <property type="entry name" value="RNaseH_sf"/>
</dbReference>
<dbReference type="InterPro" id="IPR004649">
    <property type="entry name" value="RNase_H2_suA"/>
</dbReference>
<dbReference type="PROSITE" id="PS51975">
    <property type="entry name" value="RNASE_H_2"/>
    <property type="match status" value="1"/>
</dbReference>
<evidence type="ECO:0000259" key="14">
    <source>
        <dbReference type="PROSITE" id="PS51975"/>
    </source>
</evidence>
<evidence type="ECO:0000256" key="5">
    <source>
        <dbReference type="ARBA" id="ARBA00007383"/>
    </source>
</evidence>
<dbReference type="SUPFAM" id="SSF53098">
    <property type="entry name" value="Ribonuclease H-like"/>
    <property type="match status" value="1"/>
</dbReference>
<comment type="cofactor">
    <cofactor evidence="2">
        <name>Mg(2+)</name>
        <dbReference type="ChEBI" id="CHEBI:18420"/>
    </cofactor>
</comment>
<organism evidence="15 16">
    <name type="scientific">Halomarina salina</name>
    <dbReference type="NCBI Taxonomy" id="1872699"/>
    <lineage>
        <taxon>Archaea</taxon>
        <taxon>Methanobacteriati</taxon>
        <taxon>Methanobacteriota</taxon>
        <taxon>Stenosarchaea group</taxon>
        <taxon>Halobacteria</taxon>
        <taxon>Halobacteriales</taxon>
        <taxon>Natronomonadaceae</taxon>
        <taxon>Halomarina</taxon>
    </lineage>
</organism>
<comment type="function">
    <text evidence="3 13">Endonuclease that specifically degrades the RNA of RNA-DNA hybrids.</text>
</comment>
<dbReference type="Gene3D" id="3.30.420.10">
    <property type="entry name" value="Ribonuclease H-like superfamily/Ribonuclease H"/>
    <property type="match status" value="1"/>
</dbReference>
<evidence type="ECO:0000256" key="12">
    <source>
        <dbReference type="PROSITE-ProRule" id="PRU01319"/>
    </source>
</evidence>
<keyword evidence="11" id="KW-0464">Manganese</keyword>
<evidence type="ECO:0000256" key="10">
    <source>
        <dbReference type="ARBA" id="ARBA00022801"/>
    </source>
</evidence>
<evidence type="ECO:0000313" key="15">
    <source>
        <dbReference type="EMBL" id="MFC5972260.1"/>
    </source>
</evidence>
<comment type="subcellular location">
    <subcellularLocation>
        <location evidence="4">Cytoplasm</location>
    </subcellularLocation>
</comment>
<name>A0ABD5RP00_9EURY</name>
<evidence type="ECO:0000313" key="16">
    <source>
        <dbReference type="Proteomes" id="UP001596099"/>
    </source>
</evidence>
<dbReference type="EMBL" id="JBHSQH010000001">
    <property type="protein sequence ID" value="MFC5972260.1"/>
    <property type="molecule type" value="Genomic_DNA"/>
</dbReference>
<feature type="binding site" evidence="12">
    <location>
        <position position="6"/>
    </location>
    <ligand>
        <name>a divalent metal cation</name>
        <dbReference type="ChEBI" id="CHEBI:60240"/>
    </ligand>
</feature>
<dbReference type="PANTHER" id="PTHR10954:SF23">
    <property type="entry name" value="RIBONUCLEASE"/>
    <property type="match status" value="1"/>
</dbReference>
<evidence type="ECO:0000256" key="11">
    <source>
        <dbReference type="ARBA" id="ARBA00023211"/>
    </source>
</evidence>
<evidence type="ECO:0000256" key="8">
    <source>
        <dbReference type="ARBA" id="ARBA00022723"/>
    </source>
</evidence>
<keyword evidence="9 12" id="KW-0255">Endonuclease</keyword>
<dbReference type="InterPro" id="IPR012337">
    <property type="entry name" value="RNaseH-like_sf"/>
</dbReference>
<accession>A0ABD5RP00</accession>
<keyword evidence="8 12" id="KW-0479">Metal-binding</keyword>
<dbReference type="GO" id="GO:0003723">
    <property type="term" value="F:RNA binding"/>
    <property type="evidence" value="ECO:0007669"/>
    <property type="project" value="UniProtKB-UniRule"/>
</dbReference>
<reference evidence="15 16" key="1">
    <citation type="journal article" date="2019" name="Int. J. Syst. Evol. Microbiol.">
        <title>The Global Catalogue of Microorganisms (GCM) 10K type strain sequencing project: providing services to taxonomists for standard genome sequencing and annotation.</title>
        <authorList>
            <consortium name="The Broad Institute Genomics Platform"/>
            <consortium name="The Broad Institute Genome Sequencing Center for Infectious Disease"/>
            <person name="Wu L."/>
            <person name="Ma J."/>
        </authorList>
    </citation>
    <scope>NUCLEOTIDE SEQUENCE [LARGE SCALE GENOMIC DNA]</scope>
    <source>
        <strain evidence="15 16">CGMCC 1.12543</strain>
    </source>
</reference>
<proteinExistence type="inferred from homology"/>
<dbReference type="NCBIfam" id="TIGR00729">
    <property type="entry name" value="ribonuclease HII"/>
    <property type="match status" value="1"/>
</dbReference>
<feature type="binding site" evidence="12">
    <location>
        <position position="99"/>
    </location>
    <ligand>
        <name>a divalent metal cation</name>
        <dbReference type="ChEBI" id="CHEBI:60240"/>
    </ligand>
</feature>